<organism evidence="1 2">
    <name type="scientific">Aspergillus melleus</name>
    <dbReference type="NCBI Taxonomy" id="138277"/>
    <lineage>
        <taxon>Eukaryota</taxon>
        <taxon>Fungi</taxon>
        <taxon>Dikarya</taxon>
        <taxon>Ascomycota</taxon>
        <taxon>Pezizomycotina</taxon>
        <taxon>Eurotiomycetes</taxon>
        <taxon>Eurotiomycetidae</taxon>
        <taxon>Eurotiales</taxon>
        <taxon>Aspergillaceae</taxon>
        <taxon>Aspergillus</taxon>
        <taxon>Aspergillus subgen. Circumdati</taxon>
    </lineage>
</organism>
<proteinExistence type="predicted"/>
<gene>
    <name evidence="1" type="ORF">N8T08_000611</name>
</gene>
<comment type="caution">
    <text evidence="1">The sequence shown here is derived from an EMBL/GenBank/DDBJ whole genome shotgun (WGS) entry which is preliminary data.</text>
</comment>
<accession>A0ACC3APX1</accession>
<evidence type="ECO:0000313" key="2">
    <source>
        <dbReference type="Proteomes" id="UP001177260"/>
    </source>
</evidence>
<reference evidence="1 2" key="1">
    <citation type="journal article" date="2023" name="ACS Omega">
        <title>Identification of the Neoaspergillic Acid Biosynthesis Gene Cluster by Establishing an In Vitro CRISPR-Ribonucleoprotein Genetic System in Aspergillus melleus.</title>
        <authorList>
            <person name="Yuan B."/>
            <person name="Grau M.F."/>
            <person name="Murata R.M."/>
            <person name="Torok T."/>
            <person name="Venkateswaran K."/>
            <person name="Stajich J.E."/>
            <person name="Wang C.C.C."/>
        </authorList>
    </citation>
    <scope>NUCLEOTIDE SEQUENCE [LARGE SCALE GENOMIC DNA]</scope>
    <source>
        <strain evidence="1 2">IMV 1140</strain>
    </source>
</reference>
<keyword evidence="2" id="KW-1185">Reference proteome</keyword>
<dbReference type="Proteomes" id="UP001177260">
    <property type="component" value="Unassembled WGS sequence"/>
</dbReference>
<evidence type="ECO:0000313" key="1">
    <source>
        <dbReference type="EMBL" id="KAK1139606.1"/>
    </source>
</evidence>
<sequence length="537" mass="59771">MQLSPEPTFSQPSIPVETCSFSKSWEVPTPELICDHTRGPVHFEAAVQRVVNELGACTWLEAGSASSITSMAFAAMSPETRADYKFLAIQLKPSQSTRSLADVTRQLWDDGQNVQFWQFHDAQSRNYTRLNPPPYPFMKRRHWLEWKDSRSTPPELHRANEGTNSTGAELATSPTKEVWKFSFNIDNEDGHGQSRHDPHIRSATGLICFTDGEGNPIIYLQRAWDLITLDSIWDAIEQQRKHCTGNCSIDGDVIYQLLRRVADYGKVYRVINSLQSGPNYAKTYVKLPQDWQQYSRIIIPPVSEGVLQVAAVHVNLFGPHTRAAEMFLCTSIKCIQPSQHFSWEPFSAGWHVVARTIDESDKCVEYDIMAFAADTGRLTLLVHGVEFSYASAQSVDGMPKVAISSLDSIPNIPFQESWNGNGTESDPDYDSMNESANGSGNGHAYKEEQIPFTALHDVLRGFINIPTEGLSASTSLESLGVDSLAMSGIQQHGVPCDLALLDAMHLFDINAGRSESLDRSVARAYESFASYLHDAQS</sequence>
<name>A0ACC3APX1_9EURO</name>
<protein>
    <submittedName>
        <fullName evidence="1">Uncharacterized protein</fullName>
    </submittedName>
</protein>
<dbReference type="EMBL" id="JAOPJF010000103">
    <property type="protein sequence ID" value="KAK1139606.1"/>
    <property type="molecule type" value="Genomic_DNA"/>
</dbReference>